<keyword evidence="3" id="KW-0677">Repeat</keyword>
<dbReference type="InterPro" id="IPR032413">
    <property type="entry name" value="Arm_3"/>
</dbReference>
<feature type="repeat" description="ARM" evidence="6">
    <location>
        <begin position="126"/>
        <end position="168"/>
    </location>
</feature>
<evidence type="ECO:0000313" key="10">
    <source>
        <dbReference type="Proteomes" id="UP000001064"/>
    </source>
</evidence>
<dbReference type="Pfam" id="PF01749">
    <property type="entry name" value="IBB"/>
    <property type="match status" value="1"/>
</dbReference>
<comment type="similarity">
    <text evidence="1 5">Belongs to the importin alpha family.</text>
</comment>
<dbReference type="GO" id="GO:0061608">
    <property type="term" value="F:nuclear import signal receptor activity"/>
    <property type="evidence" value="ECO:0000318"/>
    <property type="project" value="GO_Central"/>
</dbReference>
<feature type="domain" description="IBB" evidence="8">
    <location>
        <begin position="1"/>
        <end position="56"/>
    </location>
</feature>
<dbReference type="PANTHER" id="PTHR23316">
    <property type="entry name" value="IMPORTIN ALPHA"/>
    <property type="match status" value="1"/>
</dbReference>
<dbReference type="InterPro" id="IPR000225">
    <property type="entry name" value="Armadillo"/>
</dbReference>
<dbReference type="PROSITE" id="PS51214">
    <property type="entry name" value="IBB"/>
    <property type="match status" value="1"/>
</dbReference>
<dbReference type="OMA" id="HENRQIG"/>
<dbReference type="GeneID" id="10503157"/>
<dbReference type="GO" id="GO:0006607">
    <property type="term" value="P:NLS-bearing protein import into nucleus"/>
    <property type="evidence" value="ECO:0000318"/>
    <property type="project" value="GO_Central"/>
</dbReference>
<dbReference type="Proteomes" id="UP000001064">
    <property type="component" value="Unassembled WGS sequence"/>
</dbReference>
<evidence type="ECO:0000256" key="6">
    <source>
        <dbReference type="PROSITE-ProRule" id="PRU00259"/>
    </source>
</evidence>
<evidence type="ECO:0000256" key="1">
    <source>
        <dbReference type="ARBA" id="ARBA00010394"/>
    </source>
</evidence>
<keyword evidence="10" id="KW-1185">Reference proteome</keyword>
<proteinExistence type="inferred from homology"/>
<organism evidence="9 10">
    <name type="scientific">Dictyostelium purpureum</name>
    <name type="common">Slime mold</name>
    <dbReference type="NCBI Taxonomy" id="5786"/>
    <lineage>
        <taxon>Eukaryota</taxon>
        <taxon>Amoebozoa</taxon>
        <taxon>Evosea</taxon>
        <taxon>Eumycetozoa</taxon>
        <taxon>Dictyostelia</taxon>
        <taxon>Dictyosteliales</taxon>
        <taxon>Dictyosteliaceae</taxon>
        <taxon>Dictyostelium</taxon>
    </lineage>
</organism>
<dbReference type="GO" id="GO:0005634">
    <property type="term" value="C:nucleus"/>
    <property type="evidence" value="ECO:0000318"/>
    <property type="project" value="GO_Central"/>
</dbReference>
<dbReference type="FunFam" id="1.25.10.10:FF:000009">
    <property type="entry name" value="Importin subunit alpha"/>
    <property type="match status" value="1"/>
</dbReference>
<dbReference type="SMART" id="SM00185">
    <property type="entry name" value="ARM"/>
    <property type="match status" value="8"/>
</dbReference>
<dbReference type="GO" id="GO:0008139">
    <property type="term" value="F:nuclear localization sequence binding"/>
    <property type="evidence" value="ECO:0000318"/>
    <property type="project" value="GO_Central"/>
</dbReference>
<protein>
    <recommendedName>
        <fullName evidence="5">Importin subunit alpha</fullName>
    </recommendedName>
</protein>
<name>F0ZDT0_DICPU</name>
<dbReference type="STRING" id="5786.F0ZDT0"/>
<dbReference type="FunCoup" id="F0ZDT0">
    <property type="interactions" value="373"/>
</dbReference>
<dbReference type="Pfam" id="PF16186">
    <property type="entry name" value="Arm_3"/>
    <property type="match status" value="1"/>
</dbReference>
<dbReference type="EMBL" id="GL870988">
    <property type="protein sequence ID" value="EGC37901.1"/>
    <property type="molecule type" value="Genomic_DNA"/>
</dbReference>
<evidence type="ECO:0000256" key="5">
    <source>
        <dbReference type="PIRNR" id="PIRNR005673"/>
    </source>
</evidence>
<dbReference type="PIRSF" id="PIRSF005673">
    <property type="entry name" value="Importin_alpha"/>
    <property type="match status" value="1"/>
</dbReference>
<dbReference type="eggNOG" id="KOG0166">
    <property type="taxonomic scope" value="Eukaryota"/>
</dbReference>
<feature type="repeat" description="ARM" evidence="6">
    <location>
        <begin position="168"/>
        <end position="197"/>
    </location>
</feature>
<keyword evidence="2 5" id="KW-0813">Transport</keyword>
<dbReference type="PROSITE" id="PS50176">
    <property type="entry name" value="ARM_REPEAT"/>
    <property type="match status" value="2"/>
</dbReference>
<accession>F0ZDT0</accession>
<feature type="region of interest" description="Disordered" evidence="7">
    <location>
        <begin position="1"/>
        <end position="46"/>
    </location>
</feature>
<evidence type="ECO:0000313" key="9">
    <source>
        <dbReference type="EMBL" id="EGC37901.1"/>
    </source>
</evidence>
<feature type="compositionally biased region" description="Basic and acidic residues" evidence="7">
    <location>
        <begin position="1"/>
        <end position="30"/>
    </location>
</feature>
<gene>
    <name evidence="9" type="ORF">DICPUDRAFT_53657</name>
</gene>
<dbReference type="SUPFAM" id="SSF48371">
    <property type="entry name" value="ARM repeat"/>
    <property type="match status" value="1"/>
</dbReference>
<sequence length="530" mass="58799">MSSRDKQDFRLKEFKKSIDSESARRKREENTNGIRKSAREESISKRRGIVQTQPNVAYEIVIPSDIQEQFQTYEKETLENKLKNLNGLVQALNSNEQALVFSALLQFRKLLSIHNNPPIDEVIECGVIPKFNQLLECGHPKVAFEAAWALTNIASGNNKQTLAVINGGSVPIFVSLLSSNTTDEVKEQCAWAIGNIAGDTVAARDYLLSLGAMQPLIKLFDSPKITLVQNVTWTVSNLCRGKPHPDFSIVSQCLPSIKKLLDCEDLPSEVYGDLCWALSYLTDGANEKIQTVIDSGVLTRLVELLEHAEGIVYTPALRAVGNIVTGDEHQTQAIVDLGAIGSITRLLGIPKKSIRKESCWALSNITAGNSAQIEAVISNPSTVSSLISLLSHSEFEIKKEACWALSNATNGTSQVIKTLCRSNLIKHFIDLLNTSELSILKIVLEGLINIVKDGEQIKDKSGINPYIEVISEYDETVIYELQHHSSKDVYKKAMELSQYLDSREYSDGENYEPNNFEFKPANVNPSQINF</sequence>
<evidence type="ECO:0000256" key="4">
    <source>
        <dbReference type="ARBA" id="ARBA00022927"/>
    </source>
</evidence>
<evidence type="ECO:0000256" key="7">
    <source>
        <dbReference type="SAM" id="MobiDB-lite"/>
    </source>
</evidence>
<dbReference type="Gene3D" id="1.25.10.10">
    <property type="entry name" value="Leucine-rich Repeat Variant"/>
    <property type="match status" value="1"/>
</dbReference>
<dbReference type="InterPro" id="IPR002652">
    <property type="entry name" value="Importin-a_IBB"/>
</dbReference>
<evidence type="ECO:0000256" key="3">
    <source>
        <dbReference type="ARBA" id="ARBA00022737"/>
    </source>
</evidence>
<dbReference type="InterPro" id="IPR011989">
    <property type="entry name" value="ARM-like"/>
</dbReference>
<dbReference type="OrthoDB" id="16542at2759"/>
<dbReference type="RefSeq" id="XP_003285561.1">
    <property type="nucleotide sequence ID" value="XM_003285513.1"/>
</dbReference>
<dbReference type="InParanoid" id="F0ZDT0"/>
<dbReference type="Gene3D" id="1.20.5.690">
    <property type="entry name" value="Importin-alpha, importin-beta-binding domain"/>
    <property type="match status" value="1"/>
</dbReference>
<dbReference type="AlphaFoldDB" id="F0ZDT0"/>
<dbReference type="InterPro" id="IPR036975">
    <property type="entry name" value="Importin-a_IBB_sf"/>
</dbReference>
<reference evidence="10" key="1">
    <citation type="journal article" date="2011" name="Genome Biol.">
        <title>Comparative genomics of the social amoebae Dictyostelium discoideum and Dictyostelium purpureum.</title>
        <authorList>
            <consortium name="US DOE Joint Genome Institute (JGI-PGF)"/>
            <person name="Sucgang R."/>
            <person name="Kuo A."/>
            <person name="Tian X."/>
            <person name="Salerno W."/>
            <person name="Parikh A."/>
            <person name="Feasley C.L."/>
            <person name="Dalin E."/>
            <person name="Tu H."/>
            <person name="Huang E."/>
            <person name="Barry K."/>
            <person name="Lindquist E."/>
            <person name="Shapiro H."/>
            <person name="Bruce D."/>
            <person name="Schmutz J."/>
            <person name="Salamov A."/>
            <person name="Fey P."/>
            <person name="Gaudet P."/>
            <person name="Anjard C."/>
            <person name="Babu M.M."/>
            <person name="Basu S."/>
            <person name="Bushmanova Y."/>
            <person name="van der Wel H."/>
            <person name="Katoh-Kurasawa M."/>
            <person name="Dinh C."/>
            <person name="Coutinho P.M."/>
            <person name="Saito T."/>
            <person name="Elias M."/>
            <person name="Schaap P."/>
            <person name="Kay R.R."/>
            <person name="Henrissat B."/>
            <person name="Eichinger L."/>
            <person name="Rivero F."/>
            <person name="Putnam N.H."/>
            <person name="West C.M."/>
            <person name="Loomis W.F."/>
            <person name="Chisholm R.L."/>
            <person name="Shaulsky G."/>
            <person name="Strassmann J.E."/>
            <person name="Queller D.C."/>
            <person name="Kuspa A."/>
            <person name="Grigoriev I.V."/>
        </authorList>
    </citation>
    <scope>NUCLEOTIDE SEQUENCE [LARGE SCALE GENOMIC DNA]</scope>
    <source>
        <strain evidence="10">QSDP1</strain>
    </source>
</reference>
<keyword evidence="4 5" id="KW-0653">Protein transport</keyword>
<dbReference type="VEuPathDB" id="AmoebaDB:DICPUDRAFT_53657"/>
<dbReference type="Pfam" id="PF00514">
    <property type="entry name" value="Arm"/>
    <property type="match status" value="6"/>
</dbReference>
<evidence type="ECO:0000259" key="8">
    <source>
        <dbReference type="PROSITE" id="PS51214"/>
    </source>
</evidence>
<dbReference type="InterPro" id="IPR016024">
    <property type="entry name" value="ARM-type_fold"/>
</dbReference>
<evidence type="ECO:0000256" key="2">
    <source>
        <dbReference type="ARBA" id="ARBA00022448"/>
    </source>
</evidence>
<dbReference type="KEGG" id="dpp:DICPUDRAFT_53657"/>
<dbReference type="InterPro" id="IPR024931">
    <property type="entry name" value="Importin_alpha"/>
</dbReference>
<dbReference type="GO" id="GO:0005737">
    <property type="term" value="C:cytoplasm"/>
    <property type="evidence" value="ECO:0007669"/>
    <property type="project" value="InterPro"/>
</dbReference>